<gene>
    <name evidence="2" type="ORF">IWQ62_004996</name>
</gene>
<feature type="compositionally biased region" description="Polar residues" evidence="1">
    <location>
        <begin position="208"/>
        <end position="220"/>
    </location>
</feature>
<evidence type="ECO:0000313" key="2">
    <source>
        <dbReference type="EMBL" id="KAJ1957891.1"/>
    </source>
</evidence>
<proteinExistence type="predicted"/>
<keyword evidence="3" id="KW-1185">Reference proteome</keyword>
<feature type="non-terminal residue" evidence="2">
    <location>
        <position position="1"/>
    </location>
</feature>
<protein>
    <submittedName>
        <fullName evidence="2">Uncharacterized protein</fullName>
    </submittedName>
</protein>
<comment type="caution">
    <text evidence="2">The sequence shown here is derived from an EMBL/GenBank/DDBJ whole genome shotgun (WGS) entry which is preliminary data.</text>
</comment>
<evidence type="ECO:0000256" key="1">
    <source>
        <dbReference type="SAM" id="MobiDB-lite"/>
    </source>
</evidence>
<reference evidence="2" key="1">
    <citation type="submission" date="2022-07" db="EMBL/GenBank/DDBJ databases">
        <title>Phylogenomic reconstructions and comparative analyses of Kickxellomycotina fungi.</title>
        <authorList>
            <person name="Reynolds N.K."/>
            <person name="Stajich J.E."/>
            <person name="Barry K."/>
            <person name="Grigoriev I.V."/>
            <person name="Crous P."/>
            <person name="Smith M.E."/>
        </authorList>
    </citation>
    <scope>NUCLEOTIDE SEQUENCE</scope>
    <source>
        <strain evidence="2">RSA 1196</strain>
    </source>
</reference>
<dbReference type="AlphaFoldDB" id="A0A9W8E541"/>
<sequence length="232" mass="25823">APMLGTIVLGAVGYGAYRILTTFKRIQRELEQTFGLGSNSTSRHKPTDRIFSKRGGVVGNEQAFGKLLSELGGIFAALQNSGFAKHTRITDALQDRIYRDSIAEIKAALPGSDHLQEILEVSQPDRLQFYHCDHLQIFDEYTQVSGDVSKHTIQVQMGYDVANDTCRENEVVANAMVFALVDEKNQVNVKRIVVTCLDTGDRTEISPYKSSSRKVQSPSNEGKVIDTDWRQV</sequence>
<feature type="region of interest" description="Disordered" evidence="1">
    <location>
        <begin position="205"/>
        <end position="232"/>
    </location>
</feature>
<evidence type="ECO:0000313" key="3">
    <source>
        <dbReference type="Proteomes" id="UP001150925"/>
    </source>
</evidence>
<accession>A0A9W8E541</accession>
<name>A0A9W8E541_9FUNG</name>
<dbReference type="EMBL" id="JANBPY010001869">
    <property type="protein sequence ID" value="KAJ1957891.1"/>
    <property type="molecule type" value="Genomic_DNA"/>
</dbReference>
<dbReference type="OrthoDB" id="5576155at2759"/>
<organism evidence="2 3">
    <name type="scientific">Dispira parvispora</name>
    <dbReference type="NCBI Taxonomy" id="1520584"/>
    <lineage>
        <taxon>Eukaryota</taxon>
        <taxon>Fungi</taxon>
        <taxon>Fungi incertae sedis</taxon>
        <taxon>Zoopagomycota</taxon>
        <taxon>Kickxellomycotina</taxon>
        <taxon>Dimargaritomycetes</taxon>
        <taxon>Dimargaritales</taxon>
        <taxon>Dimargaritaceae</taxon>
        <taxon>Dispira</taxon>
    </lineage>
</organism>
<dbReference type="Proteomes" id="UP001150925">
    <property type="component" value="Unassembled WGS sequence"/>
</dbReference>
<feature type="compositionally biased region" description="Basic and acidic residues" evidence="1">
    <location>
        <begin position="223"/>
        <end position="232"/>
    </location>
</feature>